<dbReference type="InterPro" id="IPR016024">
    <property type="entry name" value="ARM-type_fold"/>
</dbReference>
<keyword evidence="4" id="KW-1185">Reference proteome</keyword>
<dbReference type="PANTHER" id="PTHR48287:SF1">
    <property type="entry name" value="ARM REPEAT SUPERFAMILY PROTEIN"/>
    <property type="match status" value="1"/>
</dbReference>
<comment type="caution">
    <text evidence="3">The sequence shown here is derived from an EMBL/GenBank/DDBJ whole genome shotgun (WGS) entry which is preliminary data.</text>
</comment>
<evidence type="ECO:0000313" key="4">
    <source>
        <dbReference type="Proteomes" id="UP001178507"/>
    </source>
</evidence>
<name>A0AA36N072_9DINO</name>
<dbReference type="GO" id="GO:0005634">
    <property type="term" value="C:nucleus"/>
    <property type="evidence" value="ECO:0007669"/>
    <property type="project" value="UniProtKB-SubCell"/>
</dbReference>
<evidence type="ECO:0000259" key="2">
    <source>
        <dbReference type="Pfam" id="PF08161"/>
    </source>
</evidence>
<accession>A0AA36N072</accession>
<dbReference type="AlphaFoldDB" id="A0AA36N072"/>
<dbReference type="InterPro" id="IPR052087">
    <property type="entry name" value="RRP12"/>
</dbReference>
<dbReference type="EMBL" id="CAUJNA010001946">
    <property type="protein sequence ID" value="CAJ1389841.1"/>
    <property type="molecule type" value="Genomic_DNA"/>
</dbReference>
<dbReference type="Pfam" id="PF08161">
    <property type="entry name" value="RRP12_HEAT"/>
    <property type="match status" value="1"/>
</dbReference>
<proteinExistence type="predicted"/>
<keyword evidence="1" id="KW-0732">Signal</keyword>
<evidence type="ECO:0000313" key="3">
    <source>
        <dbReference type="EMBL" id="CAJ1389841.1"/>
    </source>
</evidence>
<protein>
    <recommendedName>
        <fullName evidence="2">RRP12 HEAT domain-containing protein</fullName>
    </recommendedName>
</protein>
<feature type="signal peptide" evidence="1">
    <location>
        <begin position="1"/>
        <end position="17"/>
    </location>
</feature>
<dbReference type="SUPFAM" id="SSF48371">
    <property type="entry name" value="ARM repeat"/>
    <property type="match status" value="1"/>
</dbReference>
<organism evidence="3 4">
    <name type="scientific">Effrenium voratum</name>
    <dbReference type="NCBI Taxonomy" id="2562239"/>
    <lineage>
        <taxon>Eukaryota</taxon>
        <taxon>Sar</taxon>
        <taxon>Alveolata</taxon>
        <taxon>Dinophyceae</taxon>
        <taxon>Suessiales</taxon>
        <taxon>Symbiodiniaceae</taxon>
        <taxon>Effrenium</taxon>
    </lineage>
</organism>
<dbReference type="PANTHER" id="PTHR48287">
    <property type="entry name" value="ARM REPEAT SUPERFAMILY PROTEIN"/>
    <property type="match status" value="1"/>
</dbReference>
<dbReference type="Proteomes" id="UP001178507">
    <property type="component" value="Unassembled WGS sequence"/>
</dbReference>
<feature type="chain" id="PRO_5041316709" description="RRP12 HEAT domain-containing protein" evidence="1">
    <location>
        <begin position="18"/>
        <end position="629"/>
    </location>
</feature>
<evidence type="ECO:0000256" key="1">
    <source>
        <dbReference type="SAM" id="SignalP"/>
    </source>
</evidence>
<feature type="domain" description="RRP12 HEAT" evidence="2">
    <location>
        <begin position="237"/>
        <end position="513"/>
    </location>
</feature>
<reference evidence="3" key="1">
    <citation type="submission" date="2023-08" db="EMBL/GenBank/DDBJ databases">
        <authorList>
            <person name="Chen Y."/>
            <person name="Shah S."/>
            <person name="Dougan E. K."/>
            <person name="Thang M."/>
            <person name="Chan C."/>
        </authorList>
    </citation>
    <scope>NUCLEOTIDE SEQUENCE</scope>
</reference>
<dbReference type="InterPro" id="IPR012978">
    <property type="entry name" value="HEAT_RRP12"/>
</dbReference>
<gene>
    <name evidence="3" type="ORF">EVOR1521_LOCUS15381</name>
</gene>
<sequence length="629" mass="68014">MALALLCLSAAAEAAYASSSRPNRKVLKPIFGFLQDPRGGVRRQAELSAVSILRKSGSDQQTLDFAVQHLTQMLSTRSDKKAEEIPAQRAVSMLRAVSKVIPDEQLGDIFVALTRLPALLGQHPCCTAAFEFAAEHLSQEEWDEEMMDAAEAQSGRAGRAALAAKFLPGMVAVPLSMLNVAYVSAFARATAAATAALPKEAAPQKLTATKKLLSLFSEQDPGLLRAAKEACEAIFSAAGESKEDTFLQELPEALRPLLRFEAKGSWVYALPTVGALFDAMASLRSELGLDAVQQWTAASFQQSRPLVAELVEARDKSRGGELNVYGKELQEAIGSAVKAFGPQQVLSTAPLELLQHSLTERGYEQKSRSWMMLVLKDSIQQTSLQFFISYFIPLASSLKAKAAEVARADAQVLEKKYLTLLEQVWGLLPGFCNEPLDMQSSLLAQGGQFAKQLVAVLQNEPALRDHVWAAIKHLCDATREPPSRLSQALQESNKACLQTLSARVMPEMFNVFVKMQTEMEGQDASRSGFSRHQALLAVESYVQLADPAFVGSVFKSLVAKWLKATTGQGDGNLGPGDVPALGDLATALIPHLQGEHLELVLRVFSPTLKGAEDPAAQKAAYRAVAGARR</sequence>